<name>A0ABP3FK97_9BACI</name>
<proteinExistence type="predicted"/>
<dbReference type="RefSeq" id="WP_343795986.1">
    <property type="nucleotide sequence ID" value="NZ_BAAADJ010000004.1"/>
</dbReference>
<keyword evidence="1" id="KW-0472">Membrane</keyword>
<evidence type="ECO:0000313" key="2">
    <source>
        <dbReference type="EMBL" id="GAA0317132.1"/>
    </source>
</evidence>
<comment type="caution">
    <text evidence="2">The sequence shown here is derived from an EMBL/GenBank/DDBJ whole genome shotgun (WGS) entry which is preliminary data.</text>
</comment>
<dbReference type="EMBL" id="BAAADJ010000004">
    <property type="protein sequence ID" value="GAA0317132.1"/>
    <property type="molecule type" value="Genomic_DNA"/>
</dbReference>
<evidence type="ECO:0000256" key="1">
    <source>
        <dbReference type="SAM" id="Phobius"/>
    </source>
</evidence>
<organism evidence="2 3">
    <name type="scientific">Bacillus carboniphilus</name>
    <dbReference type="NCBI Taxonomy" id="86663"/>
    <lineage>
        <taxon>Bacteria</taxon>
        <taxon>Bacillati</taxon>
        <taxon>Bacillota</taxon>
        <taxon>Bacilli</taxon>
        <taxon>Bacillales</taxon>
        <taxon>Bacillaceae</taxon>
        <taxon>Bacillus</taxon>
    </lineage>
</organism>
<keyword evidence="1" id="KW-0812">Transmembrane</keyword>
<dbReference type="Proteomes" id="UP001500782">
    <property type="component" value="Unassembled WGS sequence"/>
</dbReference>
<keyword evidence="1" id="KW-1133">Transmembrane helix</keyword>
<keyword evidence="3" id="KW-1185">Reference proteome</keyword>
<gene>
    <name evidence="2" type="ORF">GCM10008967_04630</name>
</gene>
<feature type="transmembrane region" description="Helical" evidence="1">
    <location>
        <begin position="39"/>
        <end position="57"/>
    </location>
</feature>
<evidence type="ECO:0000313" key="3">
    <source>
        <dbReference type="Proteomes" id="UP001500782"/>
    </source>
</evidence>
<reference evidence="3" key="1">
    <citation type="journal article" date="2019" name="Int. J. Syst. Evol. Microbiol.">
        <title>The Global Catalogue of Microorganisms (GCM) 10K type strain sequencing project: providing services to taxonomists for standard genome sequencing and annotation.</title>
        <authorList>
            <consortium name="The Broad Institute Genomics Platform"/>
            <consortium name="The Broad Institute Genome Sequencing Center for Infectious Disease"/>
            <person name="Wu L."/>
            <person name="Ma J."/>
        </authorList>
    </citation>
    <scope>NUCLEOTIDE SEQUENCE [LARGE SCALE GENOMIC DNA]</scope>
    <source>
        <strain evidence="3">JCM 9731</strain>
    </source>
</reference>
<sequence>MEKKRKTVVIEENIYLSADGNPQATVETTADQPKKRSPLPIILLILLIGMWMAVLAFDSDSPEEAVQALFAHVNAGEYEQARLYFSEELGWDVPNIDFPPELKILQINEKVNGDTAEVFVKFEESFEGGSSPMIQEVTFLLKKDSEVDWVIYNIIEP</sequence>
<evidence type="ECO:0008006" key="4">
    <source>
        <dbReference type="Google" id="ProtNLM"/>
    </source>
</evidence>
<accession>A0ABP3FK97</accession>
<protein>
    <recommendedName>
        <fullName evidence="4">DUF4878 domain-containing protein</fullName>
    </recommendedName>
</protein>